<dbReference type="Pfam" id="PF13907">
    <property type="entry name" value="CHD1-like_C"/>
    <property type="match status" value="1"/>
</dbReference>
<dbReference type="GO" id="GO:0005634">
    <property type="term" value="C:nucleus"/>
    <property type="evidence" value="ECO:0007669"/>
    <property type="project" value="UniProtKB-SubCell"/>
</dbReference>
<name>A0A4S4K928_9APHY</name>
<comment type="caution">
    <text evidence="6">The sequence shown here is derived from an EMBL/GenBank/DDBJ whole genome shotgun (WGS) entry which is preliminary data.</text>
</comment>
<keyword evidence="7" id="KW-1185">Reference proteome</keyword>
<evidence type="ECO:0000313" key="7">
    <source>
        <dbReference type="Proteomes" id="UP000309038"/>
    </source>
</evidence>
<evidence type="ECO:0000256" key="2">
    <source>
        <dbReference type="ARBA" id="ARBA00023242"/>
    </source>
</evidence>
<dbReference type="SUPFAM" id="SSF88697">
    <property type="entry name" value="PUA domain-like"/>
    <property type="match status" value="1"/>
</dbReference>
<accession>A0A4S4K928</accession>
<evidence type="ECO:0000256" key="1">
    <source>
        <dbReference type="ARBA" id="ARBA00004123"/>
    </source>
</evidence>
<sequence>MPGLKRKPDIPGARFGSLPGCPVGTRWADRRSCSADHVHPPLQAGIYGRKADGARSVVLGGGFDEDEDHGDTFTYIGSGGRESDVRWGPQTRDQSFENTLNQSLRMSALLQKPVRVIRGSELKSVYAPYAGFRYDGLYTVHNPREEMGGAGLVVCKFDFQRCPDQPPLPRSEIPLSERDDITMRRVKFKKTRKQEQGNAVASSSRTGLSKSRGESVSSRASADVIEISDDEDEYEDEDEEDQEDLFAAIDKVEREFQIVQQELQRLNQPSDDLRDKRGRRELLIAIGHHVDKVLKRKKARSADVGWWRHELWAYVSTFLPTAKTMDPSHLEELYLKYEKREKEKKRRR</sequence>
<dbReference type="AlphaFoldDB" id="A0A4S4K928"/>
<evidence type="ECO:0000256" key="4">
    <source>
        <dbReference type="SAM" id="MobiDB-lite"/>
    </source>
</evidence>
<feature type="region of interest" description="Disordered" evidence="4">
    <location>
        <begin position="188"/>
        <end position="240"/>
    </location>
</feature>
<dbReference type="Proteomes" id="UP000309038">
    <property type="component" value="Unassembled WGS sequence"/>
</dbReference>
<dbReference type="EMBL" id="SGPJ01000987">
    <property type="protein sequence ID" value="THG92709.1"/>
    <property type="molecule type" value="Genomic_DNA"/>
</dbReference>
<feature type="compositionally biased region" description="Polar residues" evidence="4">
    <location>
        <begin position="196"/>
        <end position="220"/>
    </location>
</feature>
<gene>
    <name evidence="6" type="ORF">EW026_g8287</name>
</gene>
<dbReference type="PANTHER" id="PTHR14140">
    <property type="entry name" value="E3 UBIQUITIN-PROTEIN LIGASE UHRF-RELATED"/>
    <property type="match status" value="1"/>
</dbReference>
<feature type="compositionally biased region" description="Acidic residues" evidence="4">
    <location>
        <begin position="226"/>
        <end position="240"/>
    </location>
</feature>
<proteinExistence type="predicted"/>
<protein>
    <recommendedName>
        <fullName evidence="5">YDG domain-containing protein</fullName>
    </recommendedName>
</protein>
<dbReference type="SMART" id="SM01176">
    <property type="entry name" value="DUF4208"/>
    <property type="match status" value="1"/>
</dbReference>
<organism evidence="6 7">
    <name type="scientific">Hermanssonia centrifuga</name>
    <dbReference type="NCBI Taxonomy" id="98765"/>
    <lineage>
        <taxon>Eukaryota</taxon>
        <taxon>Fungi</taxon>
        <taxon>Dikarya</taxon>
        <taxon>Basidiomycota</taxon>
        <taxon>Agaricomycotina</taxon>
        <taxon>Agaricomycetes</taxon>
        <taxon>Polyporales</taxon>
        <taxon>Meruliaceae</taxon>
        <taxon>Hermanssonia</taxon>
    </lineage>
</organism>
<dbReference type="InterPro" id="IPR036987">
    <property type="entry name" value="SRA-YDG_sf"/>
</dbReference>
<dbReference type="InterPro" id="IPR025260">
    <property type="entry name" value="CHD1-like_C"/>
</dbReference>
<dbReference type="PROSITE" id="PS51015">
    <property type="entry name" value="YDG"/>
    <property type="match status" value="1"/>
</dbReference>
<dbReference type="Pfam" id="PF02182">
    <property type="entry name" value="SAD_SRA"/>
    <property type="match status" value="1"/>
</dbReference>
<dbReference type="GO" id="GO:0016567">
    <property type="term" value="P:protein ubiquitination"/>
    <property type="evidence" value="ECO:0007669"/>
    <property type="project" value="TreeGrafter"/>
</dbReference>
<dbReference type="GO" id="GO:0061630">
    <property type="term" value="F:ubiquitin protein ligase activity"/>
    <property type="evidence" value="ECO:0007669"/>
    <property type="project" value="TreeGrafter"/>
</dbReference>
<dbReference type="Gene3D" id="2.30.280.10">
    <property type="entry name" value="SRA-YDG"/>
    <property type="match status" value="1"/>
</dbReference>
<dbReference type="GO" id="GO:0044027">
    <property type="term" value="P:negative regulation of gene expression via chromosomal CpG island methylation"/>
    <property type="evidence" value="ECO:0007669"/>
    <property type="project" value="TreeGrafter"/>
</dbReference>
<comment type="subcellular location">
    <subcellularLocation>
        <location evidence="1 3">Nucleus</location>
    </subcellularLocation>
</comment>
<dbReference type="PANTHER" id="PTHR14140:SF27">
    <property type="entry name" value="OS04G0289800 PROTEIN"/>
    <property type="match status" value="1"/>
</dbReference>
<dbReference type="InterPro" id="IPR003105">
    <property type="entry name" value="SRA_YDG"/>
</dbReference>
<feature type="domain" description="YDG" evidence="5">
    <location>
        <begin position="16"/>
        <end position="161"/>
    </location>
</feature>
<evidence type="ECO:0000313" key="6">
    <source>
        <dbReference type="EMBL" id="THG92709.1"/>
    </source>
</evidence>
<evidence type="ECO:0000256" key="3">
    <source>
        <dbReference type="PROSITE-ProRule" id="PRU00358"/>
    </source>
</evidence>
<dbReference type="InterPro" id="IPR015947">
    <property type="entry name" value="PUA-like_sf"/>
</dbReference>
<keyword evidence="2 3" id="KW-0539">Nucleus</keyword>
<evidence type="ECO:0000259" key="5">
    <source>
        <dbReference type="PROSITE" id="PS51015"/>
    </source>
</evidence>
<dbReference type="SMART" id="SM00466">
    <property type="entry name" value="SRA"/>
    <property type="match status" value="1"/>
</dbReference>
<dbReference type="InterPro" id="IPR045134">
    <property type="entry name" value="UHRF1/2-like"/>
</dbReference>
<reference evidence="6 7" key="1">
    <citation type="submission" date="2019-02" db="EMBL/GenBank/DDBJ databases">
        <title>Genome sequencing of the rare red list fungi Phlebia centrifuga.</title>
        <authorList>
            <person name="Buettner E."/>
            <person name="Kellner H."/>
        </authorList>
    </citation>
    <scope>NUCLEOTIDE SEQUENCE [LARGE SCALE GENOMIC DNA]</scope>
    <source>
        <strain evidence="6 7">DSM 108282</strain>
    </source>
</reference>